<dbReference type="InterPro" id="IPR025325">
    <property type="entry name" value="DUF4231"/>
</dbReference>
<dbReference type="RefSeq" id="WP_311681341.1">
    <property type="nucleotide sequence ID" value="NZ_JAVREU010000004.1"/>
</dbReference>
<dbReference type="Pfam" id="PF14015">
    <property type="entry name" value="DUF4231"/>
    <property type="match status" value="1"/>
</dbReference>
<keyword evidence="1" id="KW-0472">Membrane</keyword>
<dbReference type="EMBL" id="JAVREU010000004">
    <property type="protein sequence ID" value="MDT0388277.1"/>
    <property type="molecule type" value="Genomic_DNA"/>
</dbReference>
<comment type="caution">
    <text evidence="2">The sequence shown here is derived from an EMBL/GenBank/DDBJ whole genome shotgun (WGS) entry which is preliminary data.</text>
</comment>
<dbReference type="NCBIfam" id="NF033634">
    <property type="entry name" value="SLATT_1"/>
    <property type="match status" value="1"/>
</dbReference>
<keyword evidence="1" id="KW-1133">Transmembrane helix</keyword>
<proteinExistence type="predicted"/>
<feature type="transmembrane region" description="Helical" evidence="1">
    <location>
        <begin position="164"/>
        <end position="184"/>
    </location>
</feature>
<evidence type="ECO:0000256" key="1">
    <source>
        <dbReference type="SAM" id="Phobius"/>
    </source>
</evidence>
<organism evidence="2 3">
    <name type="scientific">Streptomyces dubilierae</name>
    <dbReference type="NCBI Taxonomy" id="3075533"/>
    <lineage>
        <taxon>Bacteria</taxon>
        <taxon>Bacillati</taxon>
        <taxon>Actinomycetota</taxon>
        <taxon>Actinomycetes</taxon>
        <taxon>Kitasatosporales</taxon>
        <taxon>Streptomycetaceae</taxon>
        <taxon>Streptomyces</taxon>
    </lineage>
</organism>
<keyword evidence="3" id="KW-1185">Reference proteome</keyword>
<protein>
    <submittedName>
        <fullName evidence="2">SLATT domain-containing protein</fullName>
    </submittedName>
</protein>
<name>A0ABU2P805_9ACTN</name>
<accession>A0ABU2P805</accession>
<gene>
    <name evidence="2" type="ORF">RM641_12655</name>
</gene>
<feature type="transmembrane region" description="Helical" evidence="1">
    <location>
        <begin position="38"/>
        <end position="63"/>
    </location>
</feature>
<reference evidence="3" key="1">
    <citation type="submission" date="2023-07" db="EMBL/GenBank/DDBJ databases">
        <title>30 novel species of actinomycetes from the DSMZ collection.</title>
        <authorList>
            <person name="Nouioui I."/>
        </authorList>
    </citation>
    <scope>NUCLEOTIDE SEQUENCE [LARGE SCALE GENOMIC DNA]</scope>
    <source>
        <strain evidence="3">DSM 41921</strain>
    </source>
</reference>
<keyword evidence="1" id="KW-0812">Transmembrane</keyword>
<evidence type="ECO:0000313" key="3">
    <source>
        <dbReference type="Proteomes" id="UP001183586"/>
    </source>
</evidence>
<sequence>MTEPVNTPGEAATTDALIQHRRKIADLKQRIKNRRIQVIGLYGTPIVFFAALATWASLKVFLWLHANTPSAIDNIVAFVLFVSVAAFVVQAVVEFNKDITVWKDRRTPVRELKLKLALAEERHVLEARRRTPPPMDRQATYKERLPGEIARLRKESRHYRRMHLFMQWLIFISSAAISAVTAWYDPPQPAKGVLICLGFLVTVITAAAGYFKPRERAFNLQVTADSIEQHATALELGISPYDTDDDKRNLAHFATTVEHLRADQRMREQQLDQPQQGQQQII</sequence>
<evidence type="ECO:0000313" key="2">
    <source>
        <dbReference type="EMBL" id="MDT0388277.1"/>
    </source>
</evidence>
<feature type="transmembrane region" description="Helical" evidence="1">
    <location>
        <begin position="75"/>
        <end position="96"/>
    </location>
</feature>
<feature type="transmembrane region" description="Helical" evidence="1">
    <location>
        <begin position="190"/>
        <end position="211"/>
    </location>
</feature>
<dbReference type="Proteomes" id="UP001183586">
    <property type="component" value="Unassembled WGS sequence"/>
</dbReference>